<dbReference type="GO" id="GO:0008643">
    <property type="term" value="P:carbohydrate transport"/>
    <property type="evidence" value="ECO:0007669"/>
    <property type="project" value="InterPro"/>
</dbReference>
<dbReference type="SUPFAM" id="SSF50331">
    <property type="entry name" value="MOP-like"/>
    <property type="match status" value="1"/>
</dbReference>
<evidence type="ECO:0000259" key="4">
    <source>
        <dbReference type="PROSITE" id="PS50893"/>
    </source>
</evidence>
<dbReference type="PANTHER" id="PTHR43875">
    <property type="entry name" value="MALTODEXTRIN IMPORT ATP-BINDING PROTEIN MSMX"/>
    <property type="match status" value="1"/>
</dbReference>
<evidence type="ECO:0000256" key="3">
    <source>
        <dbReference type="ARBA" id="ARBA00022840"/>
    </source>
</evidence>
<gene>
    <name evidence="5" type="ORF">APZ18_13070</name>
</gene>
<dbReference type="Gene3D" id="2.40.50.140">
    <property type="entry name" value="Nucleic acid-binding proteins"/>
    <property type="match status" value="1"/>
</dbReference>
<dbReference type="Proteomes" id="UP000050833">
    <property type="component" value="Unassembled WGS sequence"/>
</dbReference>
<sequence length="402" mass="45492">MAELLMDGIEKKYDGGSFAIKNFDLQIKDKEFVVFVGPSGCGKSTVLRMIAGLEKATAGSIYIDGKVLDKKMAANGDIAMVFQNYALYPHMSVYDNIAYSMKIKKVPKRQIKENVEKVADMLGLKEVLKRKPGQLSGGQKQRVAIGKALIRTPKVFLMDEPLSNLDAKLRTQMRMEIKELYKHSDATFVYVTHDQTEAMTLGTKIVVLNNGKIQQASTPKELYNKPANLFVAQFIGTPQMNVWKAKVVQEKKNVMLFIGGLGRYRLSEKNAELLRKRGYFDKEVYVGIRPEDIFLQVKGMDDEMFQSSLAARLKVYEPDGAVSYLHLETAGESDSIENEKISSNENVAKNWNDTIESENKFNSNVTIRIEGNGDFREGEEYHFGFDESKIHFFDIETEKAIR</sequence>
<dbReference type="GO" id="GO:0055052">
    <property type="term" value="C:ATP-binding cassette (ABC) transporter complex, substrate-binding subunit-containing"/>
    <property type="evidence" value="ECO:0007669"/>
    <property type="project" value="TreeGrafter"/>
</dbReference>
<dbReference type="SUPFAM" id="SSF52540">
    <property type="entry name" value="P-loop containing nucleoside triphosphate hydrolases"/>
    <property type="match status" value="1"/>
</dbReference>
<feature type="domain" description="ABC transporter" evidence="4">
    <location>
        <begin position="4"/>
        <end position="235"/>
    </location>
</feature>
<dbReference type="Pfam" id="PF17912">
    <property type="entry name" value="OB_MalK"/>
    <property type="match status" value="1"/>
</dbReference>
<dbReference type="PROSITE" id="PS50893">
    <property type="entry name" value="ABC_TRANSPORTER_2"/>
    <property type="match status" value="1"/>
</dbReference>
<dbReference type="GO" id="GO:0016887">
    <property type="term" value="F:ATP hydrolysis activity"/>
    <property type="evidence" value="ECO:0007669"/>
    <property type="project" value="InterPro"/>
</dbReference>
<name>A0AAW3JP97_9FIRM</name>
<dbReference type="EMBL" id="LLKB01000006">
    <property type="protein sequence ID" value="KQC84237.1"/>
    <property type="molecule type" value="Genomic_DNA"/>
</dbReference>
<dbReference type="InterPro" id="IPR017871">
    <property type="entry name" value="ABC_transporter-like_CS"/>
</dbReference>
<dbReference type="PROSITE" id="PS00211">
    <property type="entry name" value="ABC_TRANSPORTER_1"/>
    <property type="match status" value="1"/>
</dbReference>
<dbReference type="InterPro" id="IPR047641">
    <property type="entry name" value="ABC_transpr_MalK/UgpC-like"/>
</dbReference>
<dbReference type="InterPro" id="IPR012340">
    <property type="entry name" value="NA-bd_OB-fold"/>
</dbReference>
<dbReference type="Gene3D" id="3.40.50.300">
    <property type="entry name" value="P-loop containing nucleotide triphosphate hydrolases"/>
    <property type="match status" value="1"/>
</dbReference>
<dbReference type="InterPro" id="IPR008995">
    <property type="entry name" value="Mo/tungstate-bd_C_term_dom"/>
</dbReference>
<organism evidence="5 6">
    <name type="scientific">Butyribacter intestini</name>
    <dbReference type="NCBI Taxonomy" id="1703332"/>
    <lineage>
        <taxon>Bacteria</taxon>
        <taxon>Bacillati</taxon>
        <taxon>Bacillota</taxon>
        <taxon>Clostridia</taxon>
        <taxon>Lachnospirales</taxon>
        <taxon>Lachnospiraceae</taxon>
        <taxon>Butyribacter</taxon>
    </lineage>
</organism>
<dbReference type="Pfam" id="PF00005">
    <property type="entry name" value="ABC_tran"/>
    <property type="match status" value="1"/>
</dbReference>
<dbReference type="GO" id="GO:0140359">
    <property type="term" value="F:ABC-type transporter activity"/>
    <property type="evidence" value="ECO:0007669"/>
    <property type="project" value="InterPro"/>
</dbReference>
<dbReference type="Gene3D" id="2.40.50.100">
    <property type="match status" value="1"/>
</dbReference>
<dbReference type="SMART" id="SM00382">
    <property type="entry name" value="AAA"/>
    <property type="match status" value="1"/>
</dbReference>
<keyword evidence="3" id="KW-0067">ATP-binding</keyword>
<keyword evidence="1" id="KW-0813">Transport</keyword>
<comment type="caution">
    <text evidence="5">The sequence shown here is derived from an EMBL/GenBank/DDBJ whole genome shotgun (WGS) entry which is preliminary data.</text>
</comment>
<dbReference type="InterPro" id="IPR027417">
    <property type="entry name" value="P-loop_NTPase"/>
</dbReference>
<keyword evidence="2" id="KW-0547">Nucleotide-binding</keyword>
<evidence type="ECO:0000256" key="1">
    <source>
        <dbReference type="ARBA" id="ARBA00022448"/>
    </source>
</evidence>
<dbReference type="GO" id="GO:0005524">
    <property type="term" value="F:ATP binding"/>
    <property type="evidence" value="ECO:0007669"/>
    <property type="project" value="UniProtKB-KW"/>
</dbReference>
<dbReference type="CDD" id="cd03301">
    <property type="entry name" value="ABC_MalK_N"/>
    <property type="match status" value="1"/>
</dbReference>
<proteinExistence type="predicted"/>
<evidence type="ECO:0000313" key="5">
    <source>
        <dbReference type="EMBL" id="KQC84237.1"/>
    </source>
</evidence>
<dbReference type="InterPro" id="IPR003593">
    <property type="entry name" value="AAA+_ATPase"/>
</dbReference>
<dbReference type="RefSeq" id="WP_055945709.1">
    <property type="nucleotide sequence ID" value="NZ_JAQDCV010000003.1"/>
</dbReference>
<evidence type="ECO:0000256" key="2">
    <source>
        <dbReference type="ARBA" id="ARBA00022741"/>
    </source>
</evidence>
<protein>
    <recommendedName>
        <fullName evidence="4">ABC transporter domain-containing protein</fullName>
    </recommendedName>
</protein>
<keyword evidence="6" id="KW-1185">Reference proteome</keyword>
<dbReference type="PANTHER" id="PTHR43875:SF1">
    <property type="entry name" value="OSMOPROTECTIVE COMPOUNDS UPTAKE ATP-BINDING PROTEIN GGTA"/>
    <property type="match status" value="1"/>
</dbReference>
<dbReference type="InterPro" id="IPR003439">
    <property type="entry name" value="ABC_transporter-like_ATP-bd"/>
</dbReference>
<evidence type="ECO:0000313" key="6">
    <source>
        <dbReference type="Proteomes" id="UP000050833"/>
    </source>
</evidence>
<accession>A0AAW3JP97</accession>
<reference evidence="5 6" key="1">
    <citation type="submission" date="2015-10" db="EMBL/GenBank/DDBJ databases">
        <title>Butyribacter intestini gen. nov., sp. nov., a butyric acid-producing bacterium of the family Lachnospiraceae isolated from the human faeces.</title>
        <authorList>
            <person name="Zou Y."/>
            <person name="Xue W."/>
            <person name="Luo G."/>
            <person name="Lv M."/>
        </authorList>
    </citation>
    <scope>NUCLEOTIDE SEQUENCE [LARGE SCALE GENOMIC DNA]</scope>
    <source>
        <strain evidence="5 6">TF01-11</strain>
    </source>
</reference>
<dbReference type="InterPro" id="IPR015855">
    <property type="entry name" value="ABC_transpr_MalK-like"/>
</dbReference>
<dbReference type="FunFam" id="3.40.50.300:FF:000042">
    <property type="entry name" value="Maltose/maltodextrin ABC transporter, ATP-binding protein"/>
    <property type="match status" value="1"/>
</dbReference>
<dbReference type="AlphaFoldDB" id="A0AAW3JP97"/>
<dbReference type="InterPro" id="IPR040582">
    <property type="entry name" value="OB_MalK-like"/>
</dbReference>